<feature type="domain" description="Gfo/Idh/MocA-like oxidoreductase N-terminal" evidence="2">
    <location>
        <begin position="4"/>
        <end position="119"/>
    </location>
</feature>
<feature type="domain" description="GFO/IDH/MocA-like oxidoreductase" evidence="3">
    <location>
        <begin position="130"/>
        <end position="264"/>
    </location>
</feature>
<name>A0A068NPH2_FIMGI</name>
<dbReference type="PANTHER" id="PTHR43818:SF11">
    <property type="entry name" value="BCDNA.GH03377"/>
    <property type="match status" value="1"/>
</dbReference>
<dbReference type="SUPFAM" id="SSF55347">
    <property type="entry name" value="Glyceraldehyde-3-phosphate dehydrogenase-like, C-terminal domain"/>
    <property type="match status" value="1"/>
</dbReference>
<reference evidence="4 5" key="1">
    <citation type="journal article" date="2014" name="PLoS ONE">
        <title>The first complete genome sequence of the class fimbriimonadia in the phylum armatimonadetes.</title>
        <authorList>
            <person name="Hu Z.Y."/>
            <person name="Wang Y.Z."/>
            <person name="Im W.T."/>
            <person name="Wang S.Y."/>
            <person name="Zhao G.P."/>
            <person name="Zheng H.J."/>
            <person name="Quan Z.X."/>
        </authorList>
    </citation>
    <scope>NUCLEOTIDE SEQUENCE [LARGE SCALE GENOMIC DNA]</scope>
    <source>
        <strain evidence="4">Gsoil 348</strain>
    </source>
</reference>
<dbReference type="Gene3D" id="3.30.360.10">
    <property type="entry name" value="Dihydrodipicolinate Reductase, domain 2"/>
    <property type="match status" value="1"/>
</dbReference>
<dbReference type="RefSeq" id="WP_025227845.1">
    <property type="nucleotide sequence ID" value="NZ_CP007139.1"/>
</dbReference>
<evidence type="ECO:0000313" key="5">
    <source>
        <dbReference type="Proteomes" id="UP000027982"/>
    </source>
</evidence>
<dbReference type="PANTHER" id="PTHR43818">
    <property type="entry name" value="BCDNA.GH03377"/>
    <property type="match status" value="1"/>
</dbReference>
<dbReference type="eggNOG" id="COG0673">
    <property type="taxonomic scope" value="Bacteria"/>
</dbReference>
<dbReference type="Proteomes" id="UP000027982">
    <property type="component" value="Chromosome"/>
</dbReference>
<dbReference type="AlphaFoldDB" id="A0A068NPH2"/>
<keyword evidence="1" id="KW-0560">Oxidoreductase</keyword>
<evidence type="ECO:0000256" key="1">
    <source>
        <dbReference type="ARBA" id="ARBA00023002"/>
    </source>
</evidence>
<dbReference type="GO" id="GO:0016491">
    <property type="term" value="F:oxidoreductase activity"/>
    <property type="evidence" value="ECO:0007669"/>
    <property type="project" value="UniProtKB-KW"/>
</dbReference>
<dbReference type="InterPro" id="IPR000683">
    <property type="entry name" value="Gfo/Idh/MocA-like_OxRdtase_N"/>
</dbReference>
<accession>A0A068NPH2</accession>
<dbReference type="KEGG" id="fgi:OP10G_0111"/>
<dbReference type="EMBL" id="CP007139">
    <property type="protein sequence ID" value="AIE83479.1"/>
    <property type="molecule type" value="Genomic_DNA"/>
</dbReference>
<dbReference type="GO" id="GO:0000166">
    <property type="term" value="F:nucleotide binding"/>
    <property type="evidence" value="ECO:0007669"/>
    <property type="project" value="InterPro"/>
</dbReference>
<dbReference type="Gene3D" id="3.40.50.720">
    <property type="entry name" value="NAD(P)-binding Rossmann-like Domain"/>
    <property type="match status" value="1"/>
</dbReference>
<proteinExistence type="predicted"/>
<dbReference type="Pfam" id="PF22725">
    <property type="entry name" value="GFO_IDH_MocA_C3"/>
    <property type="match status" value="1"/>
</dbReference>
<dbReference type="InterPro" id="IPR036291">
    <property type="entry name" value="NAD(P)-bd_dom_sf"/>
</dbReference>
<evidence type="ECO:0000259" key="3">
    <source>
        <dbReference type="Pfam" id="PF22725"/>
    </source>
</evidence>
<dbReference type="Pfam" id="PF01408">
    <property type="entry name" value="GFO_IDH_MocA"/>
    <property type="match status" value="1"/>
</dbReference>
<protein>
    <submittedName>
        <fullName evidence="4">Dehydrogenase</fullName>
    </submittedName>
</protein>
<dbReference type="InterPro" id="IPR055170">
    <property type="entry name" value="GFO_IDH_MocA-like_dom"/>
</dbReference>
<dbReference type="SUPFAM" id="SSF51735">
    <property type="entry name" value="NAD(P)-binding Rossmann-fold domains"/>
    <property type="match status" value="1"/>
</dbReference>
<dbReference type="InterPro" id="IPR050463">
    <property type="entry name" value="Gfo/Idh/MocA_oxidrdct_glycsds"/>
</dbReference>
<sequence length="376" mass="39876">MTPVRVGIVGLGNISGIYLQNLTAYAATEIVAVADLDRSRAAQAADKHGVPHVLSPDELLSHPDVDLVLNLTIPKAHAAVALAAVKNGKHVYSEKPLSIQREDARQVIETAKAKGVRVGCAPDTFLGAGIQTCRRLIDEGAIGDPVAANAFMLCRGHETWHPSPAFYYEQGGGPMLDMGPYYVTALINLLGGIRRVTGSARATFPTRTITSKPLNGTVIPVETPTHLVGVLDFDSGVIGQITTSFDVYGNPMPPIVIYGTEGTLYVPDPNGFGGEVFISRRGGDKENITQGHGRRDGDIEGVPLKFGFAGNSRGVGVLDMAHAIVENRPHRASGDLAFHALDVMLSVEDASNQGRHIELSSGVDRPAAMSETEFAS</sequence>
<gene>
    <name evidence="4" type="ORF">OP10G_0111</name>
</gene>
<evidence type="ECO:0000259" key="2">
    <source>
        <dbReference type="Pfam" id="PF01408"/>
    </source>
</evidence>
<keyword evidence="5" id="KW-1185">Reference proteome</keyword>
<evidence type="ECO:0000313" key="4">
    <source>
        <dbReference type="EMBL" id="AIE83479.1"/>
    </source>
</evidence>
<dbReference type="HOGENOM" id="CLU_023194_6_0_0"/>
<organism evidence="4 5">
    <name type="scientific">Fimbriimonas ginsengisoli Gsoil 348</name>
    <dbReference type="NCBI Taxonomy" id="661478"/>
    <lineage>
        <taxon>Bacteria</taxon>
        <taxon>Bacillati</taxon>
        <taxon>Armatimonadota</taxon>
        <taxon>Fimbriimonadia</taxon>
        <taxon>Fimbriimonadales</taxon>
        <taxon>Fimbriimonadaceae</taxon>
        <taxon>Fimbriimonas</taxon>
    </lineage>
</organism>
<dbReference type="STRING" id="661478.OP10G_0111"/>